<dbReference type="InterPro" id="IPR029063">
    <property type="entry name" value="SAM-dependent_MTases_sf"/>
</dbReference>
<gene>
    <name evidence="3" type="ORF">ALAG00032_LOCUS6218</name>
</gene>
<feature type="chain" id="PRO_5031220724" description="Methyltransferase FkbM domain-containing protein" evidence="1">
    <location>
        <begin position="18"/>
        <end position="388"/>
    </location>
</feature>
<dbReference type="InterPro" id="IPR006342">
    <property type="entry name" value="FkbM_mtfrase"/>
</dbReference>
<dbReference type="Pfam" id="PF05050">
    <property type="entry name" value="Methyltransf_21"/>
    <property type="match status" value="1"/>
</dbReference>
<dbReference type="PANTHER" id="PTHR34203">
    <property type="entry name" value="METHYLTRANSFERASE, FKBM FAMILY PROTEIN"/>
    <property type="match status" value="1"/>
</dbReference>
<evidence type="ECO:0000313" key="3">
    <source>
        <dbReference type="EMBL" id="CAE0365475.1"/>
    </source>
</evidence>
<accession>A0A7S3NK39</accession>
<name>A0A7S3NK39_9STRA</name>
<dbReference type="NCBIfam" id="TIGR01444">
    <property type="entry name" value="fkbM_fam"/>
    <property type="match status" value="1"/>
</dbReference>
<reference evidence="3" key="1">
    <citation type="submission" date="2021-01" db="EMBL/GenBank/DDBJ databases">
        <authorList>
            <person name="Corre E."/>
            <person name="Pelletier E."/>
            <person name="Niang G."/>
            <person name="Scheremetjew M."/>
            <person name="Finn R."/>
            <person name="Kale V."/>
            <person name="Holt S."/>
            <person name="Cochrane G."/>
            <person name="Meng A."/>
            <person name="Brown T."/>
            <person name="Cohen L."/>
        </authorList>
    </citation>
    <scope>NUCLEOTIDE SEQUENCE</scope>
    <source>
        <strain evidence="3">CCMP1510</strain>
    </source>
</reference>
<dbReference type="InterPro" id="IPR052514">
    <property type="entry name" value="SAM-dependent_MTase"/>
</dbReference>
<proteinExistence type="predicted"/>
<organism evidence="3">
    <name type="scientific">Aureoumbra lagunensis</name>
    <dbReference type="NCBI Taxonomy" id="44058"/>
    <lineage>
        <taxon>Eukaryota</taxon>
        <taxon>Sar</taxon>
        <taxon>Stramenopiles</taxon>
        <taxon>Ochrophyta</taxon>
        <taxon>Pelagophyceae</taxon>
        <taxon>Pelagomonadales</taxon>
        <taxon>Aureoumbra</taxon>
    </lineage>
</organism>
<dbReference type="Gene3D" id="3.40.50.150">
    <property type="entry name" value="Vaccinia Virus protein VP39"/>
    <property type="match status" value="1"/>
</dbReference>
<dbReference type="SUPFAM" id="SSF53335">
    <property type="entry name" value="S-adenosyl-L-methionine-dependent methyltransferases"/>
    <property type="match status" value="1"/>
</dbReference>
<evidence type="ECO:0000259" key="2">
    <source>
        <dbReference type="Pfam" id="PF05050"/>
    </source>
</evidence>
<feature type="signal peptide" evidence="1">
    <location>
        <begin position="1"/>
        <end position="17"/>
    </location>
</feature>
<dbReference type="AlphaFoldDB" id="A0A7S3NK39"/>
<protein>
    <recommendedName>
        <fullName evidence="2">Methyltransferase FkbM domain-containing protein</fullName>
    </recommendedName>
</protein>
<sequence>MHLLLLINAFVGYRCSANPGYPEFVVFHENNVAVTRGRYGLSVTDTSDKYVGDHLRMLGEWEQPIMDTAAELVKEGETVWDLGAHCGAHSIGLASMVGKSGRVHAFEPQRDARLLLSASIALNSLSNTVHVHAEALGNHSDHGGRLTTRACEQEEEQSFTCIEVLQNNTGALSLSHQEVSNQGNILVASLDQLFFSQGSFKSTTVLDRGCPRLIKSDVEGMDLRMIAGAEKVIAECRPYLLFETMAPRRIWPELRYALLDRHPSYRCSWLTFRINPPANRAFRRSANGLHETNALGPMSYNALCIHGDSPERLAPKARAAGHLLPAYDGATDLIYSGSDCSDYEAELKAMGQSTFSWVTGIDADTIFRGALSSICIASGSSSSMWREL</sequence>
<evidence type="ECO:0000256" key="1">
    <source>
        <dbReference type="SAM" id="SignalP"/>
    </source>
</evidence>
<dbReference type="EMBL" id="HBIJ01008810">
    <property type="protein sequence ID" value="CAE0365475.1"/>
    <property type="molecule type" value="Transcribed_RNA"/>
</dbReference>
<dbReference type="PANTHER" id="PTHR34203:SF15">
    <property type="entry name" value="SLL1173 PROTEIN"/>
    <property type="match status" value="1"/>
</dbReference>
<feature type="domain" description="Methyltransferase FkbM" evidence="2">
    <location>
        <begin position="84"/>
        <end position="246"/>
    </location>
</feature>
<keyword evidence="1" id="KW-0732">Signal</keyword>